<dbReference type="Proteomes" id="UP000222614">
    <property type="component" value="Segment"/>
</dbReference>
<reference evidence="2" key="1">
    <citation type="submission" date="2016-08" db="EMBL/GenBank/DDBJ databases">
        <authorList>
            <person name="Seilhamer J.J."/>
        </authorList>
    </citation>
    <scope>NUCLEOTIDE SEQUENCE [LARGE SCALE GENOMIC DNA]</scope>
</reference>
<name>A0A1D8EX41_9CAUD</name>
<gene>
    <name evidence="1" type="ORF">SEA_TORTELLINI_36</name>
</gene>
<evidence type="ECO:0000313" key="1">
    <source>
        <dbReference type="EMBL" id="AOT25781.1"/>
    </source>
</evidence>
<organism evidence="1 2">
    <name type="scientific">Mycobacterium phage Tortellini</name>
    <dbReference type="NCBI Taxonomy" id="1897497"/>
    <lineage>
        <taxon>Viruses</taxon>
        <taxon>Duplodnaviria</taxon>
        <taxon>Heunggongvirae</taxon>
        <taxon>Uroviricota</taxon>
        <taxon>Caudoviricetes</taxon>
        <taxon>Pclasvirinae</taxon>
        <taxon>Tortellinivirus</taxon>
        <taxon>Tortellinivirus tortellini</taxon>
        <taxon>Mycobacterium virus Tortellini</taxon>
    </lineage>
</organism>
<evidence type="ECO:0000313" key="2">
    <source>
        <dbReference type="Proteomes" id="UP000222614"/>
    </source>
</evidence>
<sequence length="160" mass="17894">MNDPTVGEIGWLLGGRCGLTASGILHWHDENQNYVARLALKATGIDAGAARFVYRIGKLKSSEPTLLITYKGTCVYRLDVNQTHRHGTKLYTFVTHIQRRRSLIDQAESFEPNPVGVPRIDIGKRVTPRQYRDILSAFAAPIGLDILDITWTDPPEGRQP</sequence>
<accession>A0A1D8EX41</accession>
<proteinExistence type="predicted"/>
<keyword evidence="2" id="KW-1185">Reference proteome</keyword>
<dbReference type="EMBL" id="KX648391">
    <property type="protein sequence ID" value="AOT25781.1"/>
    <property type="molecule type" value="Genomic_DNA"/>
</dbReference>
<protein>
    <submittedName>
        <fullName evidence="1">Uncharacterized protein</fullName>
    </submittedName>
</protein>